<name>C4XQG1_SOLM1</name>
<dbReference type="KEGG" id="dma:DMR_18350"/>
<sequence>MTRYLFCSRNNILCISRQNFADKFNEIERLPNKLWHDEAKDFMMNCPDFREYSKPMCDMFSYYRSKNSRTFFKAFNSVDINMVKLRNEALKDCYDVIGYKIKDIGARQAILCNVSELSLSTIKAALLGRVTSRGVTKRESRTMLRVALFEKIYKEYELNVLENLLLEYDAIICGDKDEQRSHDITRNTIIERINKVKAGELKKSVETSFVI</sequence>
<proteinExistence type="predicted"/>
<gene>
    <name evidence="1" type="ordered locus">DMR_18350</name>
</gene>
<dbReference type="HOGENOM" id="CLU_1303281_0_0_7"/>
<accession>C4XQG1</accession>
<protein>
    <submittedName>
        <fullName evidence="1">Uncharacterized protein</fullName>
    </submittedName>
</protein>
<evidence type="ECO:0000313" key="2">
    <source>
        <dbReference type="Proteomes" id="UP000009071"/>
    </source>
</evidence>
<reference evidence="1 2" key="1">
    <citation type="journal article" date="2009" name="Genome Res.">
        <title>Whole genome sequence of Desulfovibrio magneticus strain RS-1 revealed common gene clusters in magnetotactic bacteria.</title>
        <authorList>
            <person name="Nakazawa H."/>
            <person name="Arakaki A."/>
            <person name="Narita-Yamada S."/>
            <person name="Yashiro I."/>
            <person name="Jinno K."/>
            <person name="Aoki N."/>
            <person name="Tsuruyama A."/>
            <person name="Okamura Y."/>
            <person name="Tanikawa S."/>
            <person name="Fujita N."/>
            <person name="Takeyama H."/>
            <person name="Matsunaga T."/>
        </authorList>
    </citation>
    <scope>NUCLEOTIDE SEQUENCE [LARGE SCALE GENOMIC DNA]</scope>
    <source>
        <strain evidence="2">ATCC 700980 / DSM 13731 / RS-1</strain>
    </source>
</reference>
<evidence type="ECO:0000313" key="1">
    <source>
        <dbReference type="EMBL" id="BAH75326.1"/>
    </source>
</evidence>
<dbReference type="AlphaFoldDB" id="C4XQG1"/>
<dbReference type="Proteomes" id="UP000009071">
    <property type="component" value="Chromosome"/>
</dbReference>
<dbReference type="STRING" id="573370.DMR_18350"/>
<organism evidence="1 2">
    <name type="scientific">Solidesulfovibrio magneticus (strain ATCC 700980 / DSM 13731 / RS-1)</name>
    <name type="common">Desulfovibrio magneticus</name>
    <dbReference type="NCBI Taxonomy" id="573370"/>
    <lineage>
        <taxon>Bacteria</taxon>
        <taxon>Pseudomonadati</taxon>
        <taxon>Thermodesulfobacteriota</taxon>
        <taxon>Desulfovibrionia</taxon>
        <taxon>Desulfovibrionales</taxon>
        <taxon>Desulfovibrionaceae</taxon>
        <taxon>Solidesulfovibrio</taxon>
    </lineage>
</organism>
<keyword evidence="2" id="KW-1185">Reference proteome</keyword>
<dbReference type="EMBL" id="AP010904">
    <property type="protein sequence ID" value="BAH75326.1"/>
    <property type="molecule type" value="Genomic_DNA"/>
</dbReference>